<accession>A0A1H9HBN8</accession>
<reference evidence="2 3" key="1">
    <citation type="submission" date="2016-10" db="EMBL/GenBank/DDBJ databases">
        <authorList>
            <person name="de Groot N.N."/>
        </authorList>
    </citation>
    <scope>NUCLEOTIDE SEQUENCE [LARGE SCALE GENOMIC DNA]</scope>
    <source>
        <strain evidence="2 3">Nm9</strain>
    </source>
</reference>
<proteinExistence type="predicted"/>
<evidence type="ECO:0000313" key="2">
    <source>
        <dbReference type="EMBL" id="SEQ59745.1"/>
    </source>
</evidence>
<feature type="region of interest" description="Disordered" evidence="1">
    <location>
        <begin position="1"/>
        <end position="29"/>
    </location>
</feature>
<evidence type="ECO:0000313" key="3">
    <source>
        <dbReference type="Proteomes" id="UP000181998"/>
    </source>
</evidence>
<protein>
    <submittedName>
        <fullName evidence="2">Uncharacterized protein</fullName>
    </submittedName>
</protein>
<organism evidence="2 3">
    <name type="scientific">Nitrosomonas ureae</name>
    <dbReference type="NCBI Taxonomy" id="44577"/>
    <lineage>
        <taxon>Bacteria</taxon>
        <taxon>Pseudomonadati</taxon>
        <taxon>Pseudomonadota</taxon>
        <taxon>Betaproteobacteria</taxon>
        <taxon>Nitrosomonadales</taxon>
        <taxon>Nitrosomonadaceae</taxon>
        <taxon>Nitrosomonas</taxon>
    </lineage>
</organism>
<feature type="non-terminal residue" evidence="2">
    <location>
        <position position="1"/>
    </location>
</feature>
<sequence>RDISSRSSNDKSLTERLGGDGFIPPDFCK</sequence>
<evidence type="ECO:0000256" key="1">
    <source>
        <dbReference type="SAM" id="MobiDB-lite"/>
    </source>
</evidence>
<dbReference type="Proteomes" id="UP000181998">
    <property type="component" value="Unassembled WGS sequence"/>
</dbReference>
<dbReference type="AlphaFoldDB" id="A0A1H9HBN8"/>
<feature type="compositionally biased region" description="Basic and acidic residues" evidence="1">
    <location>
        <begin position="1"/>
        <end position="18"/>
    </location>
</feature>
<dbReference type="EMBL" id="FOFX01000098">
    <property type="protein sequence ID" value="SEQ59745.1"/>
    <property type="molecule type" value="Genomic_DNA"/>
</dbReference>
<name>A0A1H9HBN8_9PROT</name>
<gene>
    <name evidence="2" type="ORF">SAMN05421510_10987</name>
</gene>